<organism evidence="4 5">
    <name type="scientific">Actinacidiphila oryziradicis</name>
    <dbReference type="NCBI Taxonomy" id="2571141"/>
    <lineage>
        <taxon>Bacteria</taxon>
        <taxon>Bacillati</taxon>
        <taxon>Actinomycetota</taxon>
        <taxon>Actinomycetes</taxon>
        <taxon>Kitasatosporales</taxon>
        <taxon>Streptomycetaceae</taxon>
        <taxon>Actinacidiphila</taxon>
    </lineage>
</organism>
<dbReference type="AlphaFoldDB" id="A0A4U0SK86"/>
<name>A0A4U0SK86_9ACTN</name>
<accession>A0A4U0SK86</accession>
<feature type="domain" description="DUF4232" evidence="3">
    <location>
        <begin position="85"/>
        <end position="214"/>
    </location>
</feature>
<feature type="region of interest" description="Disordered" evidence="1">
    <location>
        <begin position="43"/>
        <end position="79"/>
    </location>
</feature>
<sequence>MSVSLMWKAPALRTNRPAPVLLIASAALALALTPTLTACGGSGSGSGSVSVAESGAAPTSAAPSPSASASSSPSAGKNAGRAVDCTVARLTLVVKKVSSPVNHIVIEAVNKGSRACRLYEFPYMRFTADREEPVEPVEESNPHTIVTIAPGATAYAGVTIASADGSAAGSGHKAATLGLVLTGAGGGAVTDELHLPLPGGSLYVEDNAARVTYWENSLAEALTW</sequence>
<feature type="chain" id="PRO_5039648709" evidence="2">
    <location>
        <begin position="39"/>
        <end position="224"/>
    </location>
</feature>
<dbReference type="InterPro" id="IPR025326">
    <property type="entry name" value="DUF4232"/>
</dbReference>
<evidence type="ECO:0000256" key="2">
    <source>
        <dbReference type="SAM" id="SignalP"/>
    </source>
</evidence>
<proteinExistence type="predicted"/>
<protein>
    <submittedName>
        <fullName evidence="4">DUF4232 domain-containing protein</fullName>
    </submittedName>
</protein>
<evidence type="ECO:0000256" key="1">
    <source>
        <dbReference type="SAM" id="MobiDB-lite"/>
    </source>
</evidence>
<keyword evidence="5" id="KW-1185">Reference proteome</keyword>
<comment type="caution">
    <text evidence="4">The sequence shown here is derived from an EMBL/GenBank/DDBJ whole genome shotgun (WGS) entry which is preliminary data.</text>
</comment>
<evidence type="ECO:0000313" key="5">
    <source>
        <dbReference type="Proteomes" id="UP000305778"/>
    </source>
</evidence>
<gene>
    <name evidence="4" type="ORF">FCI23_22280</name>
</gene>
<keyword evidence="2" id="KW-0732">Signal</keyword>
<feature type="signal peptide" evidence="2">
    <location>
        <begin position="1"/>
        <end position="38"/>
    </location>
</feature>
<evidence type="ECO:0000259" key="3">
    <source>
        <dbReference type="Pfam" id="PF14016"/>
    </source>
</evidence>
<reference evidence="4 5" key="1">
    <citation type="submission" date="2019-04" db="EMBL/GenBank/DDBJ databases">
        <title>Streptomyces oryziradicis sp. nov., a novel actinomycete isolated from rhizosphere soil of rice (Oryza sativa L.).</title>
        <authorList>
            <person name="Li C."/>
        </authorList>
    </citation>
    <scope>NUCLEOTIDE SEQUENCE [LARGE SCALE GENOMIC DNA]</scope>
    <source>
        <strain evidence="4 5">NEAU-C40</strain>
    </source>
</reference>
<dbReference type="EMBL" id="SUMC01000021">
    <property type="protein sequence ID" value="TKA09563.1"/>
    <property type="molecule type" value="Genomic_DNA"/>
</dbReference>
<dbReference type="Proteomes" id="UP000305778">
    <property type="component" value="Unassembled WGS sequence"/>
</dbReference>
<dbReference type="OrthoDB" id="3854042at2"/>
<feature type="compositionally biased region" description="Low complexity" evidence="1">
    <location>
        <begin position="47"/>
        <end position="75"/>
    </location>
</feature>
<dbReference type="Pfam" id="PF14016">
    <property type="entry name" value="DUF4232"/>
    <property type="match status" value="1"/>
</dbReference>
<evidence type="ECO:0000313" key="4">
    <source>
        <dbReference type="EMBL" id="TKA09563.1"/>
    </source>
</evidence>